<evidence type="ECO:0000313" key="6">
    <source>
        <dbReference type="Proteomes" id="UP000676169"/>
    </source>
</evidence>
<organism evidence="5 6">
    <name type="scientific">Luteolibacter ambystomatis</name>
    <dbReference type="NCBI Taxonomy" id="2824561"/>
    <lineage>
        <taxon>Bacteria</taxon>
        <taxon>Pseudomonadati</taxon>
        <taxon>Verrucomicrobiota</taxon>
        <taxon>Verrucomicrobiia</taxon>
        <taxon>Verrucomicrobiales</taxon>
        <taxon>Verrucomicrobiaceae</taxon>
        <taxon>Luteolibacter</taxon>
    </lineage>
</organism>
<accession>A0A975J1M9</accession>
<dbReference type="InterPro" id="IPR018060">
    <property type="entry name" value="HTH_AraC"/>
</dbReference>
<evidence type="ECO:0000259" key="4">
    <source>
        <dbReference type="PROSITE" id="PS01124"/>
    </source>
</evidence>
<dbReference type="InterPro" id="IPR003313">
    <property type="entry name" value="AraC-bd"/>
</dbReference>
<evidence type="ECO:0000256" key="2">
    <source>
        <dbReference type="ARBA" id="ARBA00023125"/>
    </source>
</evidence>
<protein>
    <submittedName>
        <fullName evidence="5">AraC family transcriptional regulator</fullName>
    </submittedName>
</protein>
<dbReference type="PROSITE" id="PS01124">
    <property type="entry name" value="HTH_ARAC_FAMILY_2"/>
    <property type="match status" value="1"/>
</dbReference>
<keyword evidence="1" id="KW-0805">Transcription regulation</keyword>
<dbReference type="AlphaFoldDB" id="A0A975J1M9"/>
<evidence type="ECO:0000313" key="5">
    <source>
        <dbReference type="EMBL" id="QUE52349.1"/>
    </source>
</evidence>
<dbReference type="KEGG" id="lamb:KBB96_05520"/>
<dbReference type="Pfam" id="PF02311">
    <property type="entry name" value="AraC_binding"/>
    <property type="match status" value="1"/>
</dbReference>
<dbReference type="Pfam" id="PF12833">
    <property type="entry name" value="HTH_18"/>
    <property type="match status" value="1"/>
</dbReference>
<feature type="domain" description="HTH araC/xylS-type" evidence="4">
    <location>
        <begin position="204"/>
        <end position="302"/>
    </location>
</feature>
<sequence>MHRSPSVSASSHHYLPIPDELLHSGMYVTSVGCSTVAPGEAYPVSRHPSLYHFSWDEGRTLPEFSLLFVAKGAGVLETHEAGRMPLRAGNVLLVFPGVWHRYRPDASTGWFEKWVHFNGAFAHTLVEQKLITPENPVLEPADPDAVGRSLDRLLGAVDKEPAVNSLRLSLLAMGALGLALGTDSAPLPTTSRRRKSKGGDPMVEAAIDYVWTRSHKVLSVPDVAAELGVTRRTLERRMMAATGHSVLDEIIRCRFSRAERLLRETELPVRTVVDLAGFGSTENIRQVFVKRVGMSPAAYRARYRQRPEEDGEEG</sequence>
<dbReference type="SUPFAM" id="SSF51215">
    <property type="entry name" value="Regulatory protein AraC"/>
    <property type="match status" value="1"/>
</dbReference>
<dbReference type="Proteomes" id="UP000676169">
    <property type="component" value="Chromosome"/>
</dbReference>
<gene>
    <name evidence="5" type="ORF">KBB96_05520</name>
</gene>
<dbReference type="RefSeq" id="WP_211633248.1">
    <property type="nucleotide sequence ID" value="NZ_CP073100.1"/>
</dbReference>
<keyword evidence="6" id="KW-1185">Reference proteome</keyword>
<dbReference type="InterPro" id="IPR009057">
    <property type="entry name" value="Homeodomain-like_sf"/>
</dbReference>
<reference evidence="5" key="1">
    <citation type="submission" date="2021-04" db="EMBL/GenBank/DDBJ databases">
        <title>Luteolibacter sp. 32A isolated from the skin of an Anderson's salamander (Ambystoma andersonii).</title>
        <authorList>
            <person name="Spergser J."/>
            <person name="Busse H.-J."/>
        </authorList>
    </citation>
    <scope>NUCLEOTIDE SEQUENCE</scope>
    <source>
        <strain evidence="5">32A</strain>
    </source>
</reference>
<proteinExistence type="predicted"/>
<name>A0A975J1M9_9BACT</name>
<dbReference type="InterPro" id="IPR037923">
    <property type="entry name" value="HTH-like"/>
</dbReference>
<evidence type="ECO:0000256" key="3">
    <source>
        <dbReference type="ARBA" id="ARBA00023163"/>
    </source>
</evidence>
<dbReference type="GO" id="GO:0043565">
    <property type="term" value="F:sequence-specific DNA binding"/>
    <property type="evidence" value="ECO:0007669"/>
    <property type="project" value="InterPro"/>
</dbReference>
<dbReference type="PROSITE" id="PS51257">
    <property type="entry name" value="PROKAR_LIPOPROTEIN"/>
    <property type="match status" value="1"/>
</dbReference>
<keyword evidence="3" id="KW-0804">Transcription</keyword>
<dbReference type="GO" id="GO:0003700">
    <property type="term" value="F:DNA-binding transcription factor activity"/>
    <property type="evidence" value="ECO:0007669"/>
    <property type="project" value="InterPro"/>
</dbReference>
<dbReference type="SMART" id="SM00342">
    <property type="entry name" value="HTH_ARAC"/>
    <property type="match status" value="1"/>
</dbReference>
<dbReference type="SUPFAM" id="SSF46689">
    <property type="entry name" value="Homeodomain-like"/>
    <property type="match status" value="1"/>
</dbReference>
<keyword evidence="2" id="KW-0238">DNA-binding</keyword>
<dbReference type="EMBL" id="CP073100">
    <property type="protein sequence ID" value="QUE52349.1"/>
    <property type="molecule type" value="Genomic_DNA"/>
</dbReference>
<dbReference type="PANTHER" id="PTHR46796">
    <property type="entry name" value="HTH-TYPE TRANSCRIPTIONAL ACTIVATOR RHAS-RELATED"/>
    <property type="match status" value="1"/>
</dbReference>
<dbReference type="Gene3D" id="1.10.10.60">
    <property type="entry name" value="Homeodomain-like"/>
    <property type="match status" value="1"/>
</dbReference>
<evidence type="ECO:0000256" key="1">
    <source>
        <dbReference type="ARBA" id="ARBA00023015"/>
    </source>
</evidence>
<dbReference type="Gene3D" id="2.60.120.280">
    <property type="entry name" value="Regulatory protein AraC"/>
    <property type="match status" value="1"/>
</dbReference>
<dbReference type="InterPro" id="IPR050204">
    <property type="entry name" value="AraC_XylS_family_regulators"/>
</dbReference>